<keyword evidence="1" id="KW-0614">Plasmid</keyword>
<keyword evidence="2" id="KW-1185">Reference proteome</keyword>
<dbReference type="Proteomes" id="UP001432251">
    <property type="component" value="Plasmid p1"/>
</dbReference>
<dbReference type="EMBL" id="CP146023">
    <property type="protein sequence ID" value="WWQ69497.1"/>
    <property type="molecule type" value="Genomic_DNA"/>
</dbReference>
<organism evidence="1 2">
    <name type="scientific">Streptomyces citrinus</name>
    <dbReference type="NCBI Taxonomy" id="3118173"/>
    <lineage>
        <taxon>Bacteria</taxon>
        <taxon>Bacillati</taxon>
        <taxon>Actinomycetota</taxon>
        <taxon>Actinomycetes</taxon>
        <taxon>Kitasatosporales</taxon>
        <taxon>Streptomycetaceae</taxon>
        <taxon>Streptomyces</taxon>
    </lineage>
</organism>
<evidence type="ECO:0000313" key="1">
    <source>
        <dbReference type="EMBL" id="WWQ69497.1"/>
    </source>
</evidence>
<accession>A0ACD5AQM9</accession>
<reference evidence="1" key="1">
    <citation type="journal article" date="2025" name="Int. J. Syst. Evol. Microbiol.">
        <title>Streptomyces citrinus sp. nov., with yellow diffusible pigment.</title>
        <authorList>
            <person name="He Y."/>
            <person name="Yang E."/>
            <person name="Xu J."/>
            <person name="Sun Y."/>
            <person name="Sun L."/>
        </authorList>
    </citation>
    <scope>NUCLEOTIDE SEQUENCE</scope>
    <source>
        <strain evidence="1">Q6</strain>
    </source>
</reference>
<sequence length="645" mass="67635">MHKRKRAGAPIVIAASVLAASGLLMSPLTASADTSPGSPGSSNGASTSRQRAFESAAAEYHVPPGLLLALSYQESRWDSHGTQASTDGGYGVMHLTDVTPRMLAGGAAGAVGRADLKSLASDPALHTLQKAAELTGLSPRELRADDVANIRGGAALLASYEKQLIGGTPSDASRWYGAVARYSQSKEKQGAAAFADRVFATLRSGASVTTRDGQRVRLDAHRSLAAAPSQRAALRTDAAAAGTDTECPPAVRCTFVAGSPAGSQVSDRPANGIRIDTILIHDLETTYDVGVAGLANPTNTASTHYVMSSDGTVTQMVPTKNIAFHAGNYSSNLHSIGIEHEGFAVQGAAWYTEAQYEATAYLVQYLAARFGIPLDRQHIIGHDNVAGPNSALVAGMHWDPGPSWDWAHFMTLLRAPASGIAGVPQPGDVVTVNPPFAQNVQTVQVCPSDDPTGQTTACTQRQQPADFVFLRTAPNETAPLFGDQAVHGTAAGTDRINDWGSTAQSGQQFVVADTQADWTAIWYSGAKVWFHNPDGANTRISYGVRVIRPAGTAPVSVYGSSYPDKAEYPAGLGASTQAPLNMYAIPAGQAYVATTGPTATDDYFPSSGAVVIGGKQMYTIQFNHRVALVYAGDVTATKAVRHWED</sequence>
<evidence type="ECO:0000313" key="2">
    <source>
        <dbReference type="Proteomes" id="UP001432251"/>
    </source>
</evidence>
<geneLocation type="plasmid" evidence="1 2">
    <name>p1</name>
</geneLocation>
<protein>
    <submittedName>
        <fullName evidence="1">N-acetylmuramoyl-L-alanine amidase</fullName>
        <ecNumber evidence="1">3.5.1.28</ecNumber>
    </submittedName>
</protein>
<keyword evidence="1" id="KW-0378">Hydrolase</keyword>
<dbReference type="EC" id="3.5.1.28" evidence="1"/>
<gene>
    <name evidence="1" type="ORF">V2W30_40730</name>
</gene>
<proteinExistence type="predicted"/>
<name>A0ACD5AQM9_9ACTN</name>